<evidence type="ECO:0000313" key="2">
    <source>
        <dbReference type="Proteomes" id="UP000800235"/>
    </source>
</evidence>
<organism evidence="1 2">
    <name type="scientific">Tothia fuscella</name>
    <dbReference type="NCBI Taxonomy" id="1048955"/>
    <lineage>
        <taxon>Eukaryota</taxon>
        <taxon>Fungi</taxon>
        <taxon>Dikarya</taxon>
        <taxon>Ascomycota</taxon>
        <taxon>Pezizomycotina</taxon>
        <taxon>Dothideomycetes</taxon>
        <taxon>Pleosporomycetidae</taxon>
        <taxon>Venturiales</taxon>
        <taxon>Cylindrosympodiaceae</taxon>
        <taxon>Tothia</taxon>
    </lineage>
</organism>
<protein>
    <submittedName>
        <fullName evidence="1">Uncharacterized protein</fullName>
    </submittedName>
</protein>
<reference evidence="1" key="1">
    <citation type="journal article" date="2020" name="Stud. Mycol.">
        <title>101 Dothideomycetes genomes: a test case for predicting lifestyles and emergence of pathogens.</title>
        <authorList>
            <person name="Haridas S."/>
            <person name="Albert R."/>
            <person name="Binder M."/>
            <person name="Bloem J."/>
            <person name="Labutti K."/>
            <person name="Salamov A."/>
            <person name="Andreopoulos B."/>
            <person name="Baker S."/>
            <person name="Barry K."/>
            <person name="Bills G."/>
            <person name="Bluhm B."/>
            <person name="Cannon C."/>
            <person name="Castanera R."/>
            <person name="Culley D."/>
            <person name="Daum C."/>
            <person name="Ezra D."/>
            <person name="Gonzalez J."/>
            <person name="Henrissat B."/>
            <person name="Kuo A."/>
            <person name="Liang C."/>
            <person name="Lipzen A."/>
            <person name="Lutzoni F."/>
            <person name="Magnuson J."/>
            <person name="Mondo S."/>
            <person name="Nolan M."/>
            <person name="Ohm R."/>
            <person name="Pangilinan J."/>
            <person name="Park H.-J."/>
            <person name="Ramirez L."/>
            <person name="Alfaro M."/>
            <person name="Sun H."/>
            <person name="Tritt A."/>
            <person name="Yoshinaga Y."/>
            <person name="Zwiers L.-H."/>
            <person name="Turgeon B."/>
            <person name="Goodwin S."/>
            <person name="Spatafora J."/>
            <person name="Crous P."/>
            <person name="Grigoriev I."/>
        </authorList>
    </citation>
    <scope>NUCLEOTIDE SEQUENCE</scope>
    <source>
        <strain evidence="1">CBS 130266</strain>
    </source>
</reference>
<comment type="caution">
    <text evidence="1">The sequence shown here is derived from an EMBL/GenBank/DDBJ whole genome shotgun (WGS) entry which is preliminary data.</text>
</comment>
<sequence length="284" mass="32273">MSGPPDTKARQSSALPVLLMSAIAMEPVTFLSLPRELRDNIYGYCKQNMNHPQQFKCVINPGAPSVRDCFVFPTITTHTSYPALNNASLSAVAVKPGKLASKSERLGDREDYFGLELCNKQIREEFTSDLHKTAVYLFTITPSNVAILHSFADVDKSIRHKILSIRLLIDWSDPSKAHPGDHVANLATILEFLKHCPHLRVVEIVWRHGKVYELYNGKVVSANSVVLYCHIIKVNWVKEFKALEHWRELVCYSTRTITDGTEYSDRYAFERFSRGGRVFWPYAA</sequence>
<dbReference type="AlphaFoldDB" id="A0A9P4TUJ7"/>
<proteinExistence type="predicted"/>
<accession>A0A9P4TUJ7</accession>
<name>A0A9P4TUJ7_9PEZI</name>
<dbReference type="EMBL" id="MU007086">
    <property type="protein sequence ID" value="KAF2422986.1"/>
    <property type="molecule type" value="Genomic_DNA"/>
</dbReference>
<evidence type="ECO:0000313" key="1">
    <source>
        <dbReference type="EMBL" id="KAF2422986.1"/>
    </source>
</evidence>
<dbReference type="Proteomes" id="UP000800235">
    <property type="component" value="Unassembled WGS sequence"/>
</dbReference>
<keyword evidence="2" id="KW-1185">Reference proteome</keyword>
<gene>
    <name evidence="1" type="ORF">EJ08DRAFT_701423</name>
</gene>